<dbReference type="PROSITE" id="PS50977">
    <property type="entry name" value="HTH_TETR_2"/>
    <property type="match status" value="1"/>
</dbReference>
<name>A0AAU8DJA2_9ACTN</name>
<dbReference type="Pfam" id="PF00440">
    <property type="entry name" value="TetR_N"/>
    <property type="match status" value="1"/>
</dbReference>
<accession>A0AAU8DJA2</accession>
<gene>
    <name evidence="4" type="ORF">ABLG96_13310</name>
</gene>
<feature type="DNA-binding region" description="H-T-H motif" evidence="2">
    <location>
        <begin position="54"/>
        <end position="73"/>
    </location>
</feature>
<dbReference type="PANTHER" id="PTHR30055">
    <property type="entry name" value="HTH-TYPE TRANSCRIPTIONAL REGULATOR RUTR"/>
    <property type="match status" value="1"/>
</dbReference>
<feature type="domain" description="HTH tetR-type" evidence="3">
    <location>
        <begin position="31"/>
        <end position="91"/>
    </location>
</feature>
<dbReference type="GO" id="GO:0000976">
    <property type="term" value="F:transcription cis-regulatory region binding"/>
    <property type="evidence" value="ECO:0007669"/>
    <property type="project" value="TreeGrafter"/>
</dbReference>
<dbReference type="InterPro" id="IPR001647">
    <property type="entry name" value="HTH_TetR"/>
</dbReference>
<reference evidence="4" key="1">
    <citation type="submission" date="2024-05" db="EMBL/GenBank/DDBJ databases">
        <authorList>
            <person name="Cai S.Y."/>
            <person name="Jin L.M."/>
            <person name="Li H.R."/>
        </authorList>
    </citation>
    <scope>NUCLEOTIDE SEQUENCE</scope>
    <source>
        <strain evidence="4">A5-74</strain>
    </source>
</reference>
<dbReference type="Gene3D" id="1.10.357.10">
    <property type="entry name" value="Tetracycline Repressor, domain 2"/>
    <property type="match status" value="1"/>
</dbReference>
<dbReference type="InterPro" id="IPR041490">
    <property type="entry name" value="KstR2_TetR_C"/>
</dbReference>
<dbReference type="RefSeq" id="WP_353647858.1">
    <property type="nucleotide sequence ID" value="NZ_CP159218.1"/>
</dbReference>
<dbReference type="InterPro" id="IPR009057">
    <property type="entry name" value="Homeodomain-like_sf"/>
</dbReference>
<evidence type="ECO:0000313" key="4">
    <source>
        <dbReference type="EMBL" id="XCG62243.1"/>
    </source>
</evidence>
<evidence type="ECO:0000256" key="1">
    <source>
        <dbReference type="ARBA" id="ARBA00023125"/>
    </source>
</evidence>
<dbReference type="GO" id="GO:0003700">
    <property type="term" value="F:DNA-binding transcription factor activity"/>
    <property type="evidence" value="ECO:0007669"/>
    <property type="project" value="TreeGrafter"/>
</dbReference>
<sequence length="213" mass="22913">MTAGSSDLGAVRPADAASTIYPPELPPRRSALRREQIISSAAELFSRNGYAAVGMNDIGAASGVTGPAIYRHFESKAALLAAVIDRVIDSVIVLERPDEGGPAVQQLDASIARYAAAVARQRSVMAVFVREVHHLPAAQQDSLRRRQRELVRNWRTLLGASRTDWNSEQVRTAVHAAFGLLNSVGLFSSPLPDGELARQLARLTRAALGLPQT</sequence>
<dbReference type="EMBL" id="CP159218">
    <property type="protein sequence ID" value="XCG62243.1"/>
    <property type="molecule type" value="Genomic_DNA"/>
</dbReference>
<dbReference type="Gene3D" id="1.10.10.60">
    <property type="entry name" value="Homeodomain-like"/>
    <property type="match status" value="1"/>
</dbReference>
<protein>
    <submittedName>
        <fullName evidence="4">TetR/AcrR family transcriptional regulator</fullName>
    </submittedName>
</protein>
<dbReference type="PANTHER" id="PTHR30055:SF226">
    <property type="entry name" value="HTH-TYPE TRANSCRIPTIONAL REGULATOR PKSA"/>
    <property type="match status" value="1"/>
</dbReference>
<evidence type="ECO:0000256" key="2">
    <source>
        <dbReference type="PROSITE-ProRule" id="PRU00335"/>
    </source>
</evidence>
<dbReference type="SUPFAM" id="SSF46689">
    <property type="entry name" value="Homeodomain-like"/>
    <property type="match status" value="1"/>
</dbReference>
<organism evidence="4">
    <name type="scientific">Nakamurella sp. A5-74</name>
    <dbReference type="NCBI Taxonomy" id="3158264"/>
    <lineage>
        <taxon>Bacteria</taxon>
        <taxon>Bacillati</taxon>
        <taxon>Actinomycetota</taxon>
        <taxon>Actinomycetes</taxon>
        <taxon>Nakamurellales</taxon>
        <taxon>Nakamurellaceae</taxon>
        <taxon>Nakamurella</taxon>
    </lineage>
</organism>
<proteinExistence type="predicted"/>
<dbReference type="AlphaFoldDB" id="A0AAU8DJA2"/>
<keyword evidence="1 2" id="KW-0238">DNA-binding</keyword>
<dbReference type="Pfam" id="PF17932">
    <property type="entry name" value="TetR_C_24"/>
    <property type="match status" value="1"/>
</dbReference>
<dbReference type="InterPro" id="IPR050109">
    <property type="entry name" value="HTH-type_TetR-like_transc_reg"/>
</dbReference>
<dbReference type="PRINTS" id="PR00455">
    <property type="entry name" value="HTHTETR"/>
</dbReference>
<evidence type="ECO:0000259" key="3">
    <source>
        <dbReference type="PROSITE" id="PS50977"/>
    </source>
</evidence>